<accession>A0ABS4E673</accession>
<dbReference type="SUPFAM" id="SSF144059">
    <property type="entry name" value="ImpE-like"/>
    <property type="match status" value="1"/>
</dbReference>
<sequence length="280" mass="29970">MTDAPTPAELLENDALPEALALAQERVKLKPGDRDARNLYIDLLILSGDFARADTQCNLASTFSPEDVVGFGMMRRQLRGIAAREAWFAEAAVPAFPGGPSELDQLAIRIGIALQSGDGAETRALIEELDERRGEQPMVWNGNPVGDIRDLDDRIPHALEVLTNGGAYLWIDYAKIAALSLAPMRRPRDLAFREAELSLLDGSSATVLIPALYPARKDDTPSLRLGRETDFSEAPGGLTIGHGQRCLLAGDDAMPFHELTSLACADAKAAAGGGRKAANG</sequence>
<evidence type="ECO:0000313" key="1">
    <source>
        <dbReference type="EMBL" id="MBP1853447.1"/>
    </source>
</evidence>
<dbReference type="InterPro" id="IPR011990">
    <property type="entry name" value="TPR-like_helical_dom_sf"/>
</dbReference>
<comment type="caution">
    <text evidence="1">The sequence shown here is derived from an EMBL/GenBank/DDBJ whole genome shotgun (WGS) entry which is preliminary data.</text>
</comment>
<name>A0ABS4E673_9HYPH</name>
<dbReference type="PIRSF" id="PIRSF029288">
    <property type="entry name" value="SciE_ImpE"/>
    <property type="match status" value="1"/>
</dbReference>
<dbReference type="Gene3D" id="1.25.40.10">
    <property type="entry name" value="Tetratricopeptide repeat domain"/>
    <property type="match status" value="1"/>
</dbReference>
<protein>
    <submittedName>
        <fullName evidence="1">Type VI secretion system protein ImpE</fullName>
    </submittedName>
</protein>
<dbReference type="InterPro" id="IPR009211">
    <property type="entry name" value="TagJ"/>
</dbReference>
<keyword evidence="2" id="KW-1185">Reference proteome</keyword>
<organism evidence="1 2">
    <name type="scientific">Rhizobium halophytocola</name>
    <dbReference type="NCBI Taxonomy" id="735519"/>
    <lineage>
        <taxon>Bacteria</taxon>
        <taxon>Pseudomonadati</taxon>
        <taxon>Pseudomonadota</taxon>
        <taxon>Alphaproteobacteria</taxon>
        <taxon>Hyphomicrobiales</taxon>
        <taxon>Rhizobiaceae</taxon>
        <taxon>Rhizobium/Agrobacterium group</taxon>
        <taxon>Rhizobium</taxon>
    </lineage>
</organism>
<dbReference type="Proteomes" id="UP000759443">
    <property type="component" value="Unassembled WGS sequence"/>
</dbReference>
<proteinExistence type="predicted"/>
<evidence type="ECO:0000313" key="2">
    <source>
        <dbReference type="Proteomes" id="UP000759443"/>
    </source>
</evidence>
<dbReference type="EMBL" id="JAGGJU010000018">
    <property type="protein sequence ID" value="MBP1853447.1"/>
    <property type="molecule type" value="Genomic_DNA"/>
</dbReference>
<gene>
    <name evidence="1" type="ORF">J2Z17_004908</name>
</gene>
<reference evidence="1 2" key="1">
    <citation type="submission" date="2021-03" db="EMBL/GenBank/DDBJ databases">
        <title>Genomic Encyclopedia of Type Strains, Phase IV (KMG-IV): sequencing the most valuable type-strain genomes for metagenomic binning, comparative biology and taxonomic classification.</title>
        <authorList>
            <person name="Goeker M."/>
        </authorList>
    </citation>
    <scope>NUCLEOTIDE SEQUENCE [LARGE SCALE GENOMIC DNA]</scope>
    <source>
        <strain evidence="1 2">DSM 21600</strain>
    </source>
</reference>
<dbReference type="Pfam" id="PF07024">
    <property type="entry name" value="ImpE"/>
    <property type="match status" value="1"/>
</dbReference>
<dbReference type="RefSeq" id="WP_209949296.1">
    <property type="nucleotide sequence ID" value="NZ_JAGGJU010000018.1"/>
</dbReference>